<organism evidence="1 2">
    <name type="scientific">Chitinophaga pollutisoli</name>
    <dbReference type="NCBI Taxonomy" id="3133966"/>
    <lineage>
        <taxon>Bacteria</taxon>
        <taxon>Pseudomonadati</taxon>
        <taxon>Bacteroidota</taxon>
        <taxon>Chitinophagia</taxon>
        <taxon>Chitinophagales</taxon>
        <taxon>Chitinophagaceae</taxon>
        <taxon>Chitinophaga</taxon>
    </lineage>
</organism>
<evidence type="ECO:0000313" key="2">
    <source>
        <dbReference type="Proteomes" id="UP001485459"/>
    </source>
</evidence>
<protein>
    <submittedName>
        <fullName evidence="1">Uncharacterized protein</fullName>
    </submittedName>
</protein>
<dbReference type="PROSITE" id="PS51257">
    <property type="entry name" value="PROKAR_LIPOPROTEIN"/>
    <property type="match status" value="1"/>
</dbReference>
<gene>
    <name evidence="1" type="ORF">WJU16_03130</name>
</gene>
<dbReference type="Proteomes" id="UP001485459">
    <property type="component" value="Chromosome"/>
</dbReference>
<reference evidence="2" key="1">
    <citation type="submission" date="2024-03" db="EMBL/GenBank/DDBJ databases">
        <title>Chitinophaga horti sp. nov., isolated from garden soil.</title>
        <authorList>
            <person name="Lee D.S."/>
            <person name="Han D.M."/>
            <person name="Baek J.H."/>
            <person name="Choi D.G."/>
            <person name="Jeon J.H."/>
            <person name="Jeon C.O."/>
        </authorList>
    </citation>
    <scope>NUCLEOTIDE SEQUENCE [LARGE SCALE GENOMIC DNA]</scope>
    <source>
        <strain evidence="2">GPA1</strain>
    </source>
</reference>
<proteinExistence type="predicted"/>
<keyword evidence="2" id="KW-1185">Reference proteome</keyword>
<dbReference type="EMBL" id="CP149822">
    <property type="protein sequence ID" value="WZN42029.1"/>
    <property type="molecule type" value="Genomic_DNA"/>
</dbReference>
<name>A0ABZ2YRD6_9BACT</name>
<accession>A0ABZ2YRD6</accession>
<dbReference type="RefSeq" id="WP_341836872.1">
    <property type="nucleotide sequence ID" value="NZ_CP149822.1"/>
</dbReference>
<sequence>MTKITPYALIAFGVLLTFSCKDDDRSFTSYKVRNEIIQNLDTVLGEKARFTLIEIERSKENQYTYSVYGYKINDHTTFYGLSFRSGKWDTIGIYSVTYRSPTFSLAEINYLKYMPEYVRKNEKQLEFGPDWQFQKANKLTIKSNDETHLNKVSIRYYWNQSEGGNVSILYNEDDQFKDP</sequence>
<evidence type="ECO:0000313" key="1">
    <source>
        <dbReference type="EMBL" id="WZN42029.1"/>
    </source>
</evidence>